<keyword evidence="5" id="KW-0539">Nucleus</keyword>
<dbReference type="AlphaFoldDB" id="A0A1X7V489"/>
<evidence type="ECO:0000256" key="2">
    <source>
        <dbReference type="ARBA" id="ARBA00022737"/>
    </source>
</evidence>
<proteinExistence type="predicted"/>
<dbReference type="SUPFAM" id="SSF55785">
    <property type="entry name" value="PYP-like sensor domain (PAS domain)"/>
    <property type="match status" value="2"/>
</dbReference>
<feature type="compositionally biased region" description="Pro residues" evidence="6">
    <location>
        <begin position="430"/>
        <end position="439"/>
    </location>
</feature>
<sequence>MPVVSIQSAEGKMTHKASYKRRSNQNSEIKQLESLLPWSQKGSSIDKISVLRLTSAYLRFKNFWQSAFESSDHNSKAGAGFDRLFSEALDGFLLILSSDSEIVFVSEGISESVGLSQQEVIGLSIYELSHEDDVPAIKDCLKPDGSLQLQQSRHFYMRFKTSIAPVKKQLSKFGGTVMMQVSGRLKLSRNRGGGGGEPLVIGLVAECRRIESSSSILELKVSQTLFTSTTTMDLKILNIDTKMKTVTGFNSDIEGSVLTNFFHPADNRRSIHCLKTLLITGQAVSPIIRFMTHTGEWVWVQIEGLVRYEQDNRTPKYLEATFKVVCASDKSVKMIEQKELYGKCSEPTEGNGIHADSRFDIPATPKVTSPEAVVKSIEDTNVSVAVRDVLLHGRETALSAIPLSLQRLATWPEVRDAVVEYETSQGLPPNYNPPFPQPDPMTSLIAANQSGSSYSSPKPSPLSDITPSESSVSSPSSIINPAPPPGDVTTGHSSPDFDVESASLQAVESLVHTPPSAQPSGVGSSPLSAYSPSSSSLGISYSPSQSNGGMQSPINEIYTPPTVAANGTYLPPTVPFTGAYSPSNLPSTGAYSPSTMPAYSPSTMPAYSPSTMPAYSPSTMSSIGAYSSSSVPLTGAYSPSNMSSTSTMPAYSPSHAGGYPPSVPMTGGPPLMGGVYSPPTTSPYSSSLPVANKQYPFPGLPTNPQQPFPQMNGCNSAVPPLHHEYHGGTNLPMDYIPPLGYNQPQPPTLSHIPYSTGPSLSNPYGAVINGSFEVSVPPPHVLSFYNDGVPNGSSNQYNLASHISNNY</sequence>
<name>A0A1X7V489_AMPQE</name>
<feature type="compositionally biased region" description="Basic residues" evidence="6">
    <location>
        <begin position="14"/>
        <end position="23"/>
    </location>
</feature>
<feature type="compositionally biased region" description="Low complexity" evidence="6">
    <location>
        <begin position="450"/>
        <end position="480"/>
    </location>
</feature>
<dbReference type="GO" id="GO:0000981">
    <property type="term" value="F:DNA-binding transcription factor activity, RNA polymerase II-specific"/>
    <property type="evidence" value="ECO:0007669"/>
    <property type="project" value="TreeGrafter"/>
</dbReference>
<evidence type="ECO:0000313" key="10">
    <source>
        <dbReference type="Proteomes" id="UP000007879"/>
    </source>
</evidence>
<dbReference type="InterPro" id="IPR011598">
    <property type="entry name" value="bHLH_dom"/>
</dbReference>
<dbReference type="InterPro" id="IPR000014">
    <property type="entry name" value="PAS"/>
</dbReference>
<dbReference type="PROSITE" id="PS50112">
    <property type="entry name" value="PAS"/>
    <property type="match status" value="1"/>
</dbReference>
<feature type="domain" description="BHLH" evidence="8">
    <location>
        <begin position="9"/>
        <end position="61"/>
    </location>
</feature>
<evidence type="ECO:0000259" key="7">
    <source>
        <dbReference type="PROSITE" id="PS50112"/>
    </source>
</evidence>
<dbReference type="InterPro" id="IPR035965">
    <property type="entry name" value="PAS-like_dom_sf"/>
</dbReference>
<dbReference type="GO" id="GO:0005634">
    <property type="term" value="C:nucleus"/>
    <property type="evidence" value="ECO:0007669"/>
    <property type="project" value="UniProtKB-SubCell"/>
</dbReference>
<keyword evidence="2" id="KW-0677">Repeat</keyword>
<feature type="region of interest" description="Disordered" evidence="6">
    <location>
        <begin position="423"/>
        <end position="497"/>
    </location>
</feature>
<feature type="region of interest" description="Disordered" evidence="6">
    <location>
        <begin position="1"/>
        <end position="25"/>
    </location>
</feature>
<keyword evidence="10" id="KW-1185">Reference proteome</keyword>
<dbReference type="SMART" id="SM00091">
    <property type="entry name" value="PAS"/>
    <property type="match status" value="1"/>
</dbReference>
<dbReference type="EnsemblMetazoa" id="Aqu2.1.34614_001">
    <property type="protein sequence ID" value="Aqu2.1.34614_001"/>
    <property type="gene ID" value="Aqu2.1.34614"/>
</dbReference>
<dbReference type="InterPro" id="IPR036638">
    <property type="entry name" value="HLH_DNA-bd_sf"/>
</dbReference>
<dbReference type="GO" id="GO:0046983">
    <property type="term" value="F:protein dimerization activity"/>
    <property type="evidence" value="ECO:0007669"/>
    <property type="project" value="InterPro"/>
</dbReference>
<dbReference type="KEGG" id="aqu:105312385"/>
<dbReference type="Pfam" id="PF14598">
    <property type="entry name" value="PAS_11"/>
    <property type="match status" value="1"/>
</dbReference>
<comment type="subcellular location">
    <subcellularLocation>
        <location evidence="1">Nucleus</location>
    </subcellularLocation>
</comment>
<dbReference type="eggNOG" id="KOG3559">
    <property type="taxonomic scope" value="Eukaryota"/>
</dbReference>
<dbReference type="SUPFAM" id="SSF47459">
    <property type="entry name" value="HLH, helix-loop-helix DNA-binding domain"/>
    <property type="match status" value="1"/>
</dbReference>
<evidence type="ECO:0000256" key="5">
    <source>
        <dbReference type="ARBA" id="ARBA00023242"/>
    </source>
</evidence>
<dbReference type="Pfam" id="PF00989">
    <property type="entry name" value="PAS"/>
    <property type="match status" value="1"/>
</dbReference>
<dbReference type="PANTHER" id="PTHR23043">
    <property type="entry name" value="HYPOXIA-INDUCIBLE FACTOR 1 ALPHA"/>
    <property type="match status" value="1"/>
</dbReference>
<dbReference type="InterPro" id="IPR013767">
    <property type="entry name" value="PAS_fold"/>
</dbReference>
<dbReference type="Gene3D" id="3.30.450.20">
    <property type="entry name" value="PAS domain"/>
    <property type="match status" value="2"/>
</dbReference>
<feature type="region of interest" description="Disordered" evidence="6">
    <location>
        <begin position="510"/>
        <end position="555"/>
    </location>
</feature>
<dbReference type="Pfam" id="PF00010">
    <property type="entry name" value="HLH"/>
    <property type="match status" value="1"/>
</dbReference>
<keyword evidence="4" id="KW-0804">Transcription</keyword>
<dbReference type="PROSITE" id="PS50888">
    <property type="entry name" value="BHLH"/>
    <property type="match status" value="1"/>
</dbReference>
<evidence type="ECO:0000313" key="9">
    <source>
        <dbReference type="EnsemblMetazoa" id="Aqu2.1.34614_001"/>
    </source>
</evidence>
<evidence type="ECO:0000256" key="3">
    <source>
        <dbReference type="ARBA" id="ARBA00023015"/>
    </source>
</evidence>
<keyword evidence="3" id="KW-0805">Transcription regulation</keyword>
<gene>
    <name evidence="9" type="primary">105312385</name>
</gene>
<dbReference type="EnsemblMetazoa" id="XM_011404984.2">
    <property type="protein sequence ID" value="XP_011403286.2"/>
    <property type="gene ID" value="LOC105312385"/>
</dbReference>
<feature type="compositionally biased region" description="Low complexity" evidence="6">
    <location>
        <begin position="523"/>
        <end position="546"/>
    </location>
</feature>
<dbReference type="GO" id="GO:0000977">
    <property type="term" value="F:RNA polymerase II transcription regulatory region sequence-specific DNA binding"/>
    <property type="evidence" value="ECO:0007669"/>
    <property type="project" value="TreeGrafter"/>
</dbReference>
<dbReference type="Gene3D" id="4.10.280.10">
    <property type="entry name" value="Helix-loop-helix DNA-binding domain"/>
    <property type="match status" value="1"/>
</dbReference>
<evidence type="ECO:0000259" key="8">
    <source>
        <dbReference type="PROSITE" id="PS50888"/>
    </source>
</evidence>
<dbReference type="Proteomes" id="UP000007879">
    <property type="component" value="Unassembled WGS sequence"/>
</dbReference>
<accession>A0A1X7V489</accession>
<dbReference type="STRING" id="400682.A0A1X7V489"/>
<dbReference type="InParanoid" id="A0A1X7V489"/>
<organism evidence="9">
    <name type="scientific">Amphimedon queenslandica</name>
    <name type="common">Sponge</name>
    <dbReference type="NCBI Taxonomy" id="400682"/>
    <lineage>
        <taxon>Eukaryota</taxon>
        <taxon>Metazoa</taxon>
        <taxon>Porifera</taxon>
        <taxon>Demospongiae</taxon>
        <taxon>Heteroscleromorpha</taxon>
        <taxon>Haplosclerida</taxon>
        <taxon>Niphatidae</taxon>
        <taxon>Amphimedon</taxon>
    </lineage>
</organism>
<dbReference type="PANTHER" id="PTHR23043:SF17">
    <property type="entry name" value="PROTEIN SIMILAR"/>
    <property type="match status" value="1"/>
</dbReference>
<dbReference type="CDD" id="cd11391">
    <property type="entry name" value="bHLH_PAS"/>
    <property type="match status" value="1"/>
</dbReference>
<evidence type="ECO:0000256" key="1">
    <source>
        <dbReference type="ARBA" id="ARBA00004123"/>
    </source>
</evidence>
<evidence type="ECO:0000256" key="6">
    <source>
        <dbReference type="SAM" id="MobiDB-lite"/>
    </source>
</evidence>
<feature type="domain" description="PAS" evidence="7">
    <location>
        <begin position="87"/>
        <end position="142"/>
    </location>
</feature>
<reference evidence="9" key="2">
    <citation type="submission" date="2017-05" db="UniProtKB">
        <authorList>
            <consortium name="EnsemblMetazoa"/>
        </authorList>
    </citation>
    <scope>IDENTIFICATION</scope>
</reference>
<protein>
    <submittedName>
        <fullName evidence="9">Uncharacterized protein</fullName>
    </submittedName>
</protein>
<evidence type="ECO:0000256" key="4">
    <source>
        <dbReference type="ARBA" id="ARBA00023163"/>
    </source>
</evidence>
<dbReference type="CDD" id="cd00130">
    <property type="entry name" value="PAS"/>
    <property type="match status" value="2"/>
</dbReference>
<reference evidence="10" key="1">
    <citation type="journal article" date="2010" name="Nature">
        <title>The Amphimedon queenslandica genome and the evolution of animal complexity.</title>
        <authorList>
            <person name="Srivastava M."/>
            <person name="Simakov O."/>
            <person name="Chapman J."/>
            <person name="Fahey B."/>
            <person name="Gauthier M.E."/>
            <person name="Mitros T."/>
            <person name="Richards G.S."/>
            <person name="Conaco C."/>
            <person name="Dacre M."/>
            <person name="Hellsten U."/>
            <person name="Larroux C."/>
            <person name="Putnam N.H."/>
            <person name="Stanke M."/>
            <person name="Adamska M."/>
            <person name="Darling A."/>
            <person name="Degnan S.M."/>
            <person name="Oakley T.H."/>
            <person name="Plachetzki D.C."/>
            <person name="Zhai Y."/>
            <person name="Adamski M."/>
            <person name="Calcino A."/>
            <person name="Cummins S.F."/>
            <person name="Goodstein D.M."/>
            <person name="Harris C."/>
            <person name="Jackson D.J."/>
            <person name="Leys S.P."/>
            <person name="Shu S."/>
            <person name="Woodcroft B.J."/>
            <person name="Vervoort M."/>
            <person name="Kosik K.S."/>
            <person name="Manning G."/>
            <person name="Degnan B.M."/>
            <person name="Rokhsar D.S."/>
        </authorList>
    </citation>
    <scope>NUCLEOTIDE SEQUENCE [LARGE SCALE GENOMIC DNA]</scope>
</reference>
<dbReference type="OrthoDB" id="6021714at2759"/>